<keyword evidence="3" id="KW-1185">Reference proteome</keyword>
<proteinExistence type="predicted"/>
<evidence type="ECO:0000259" key="1">
    <source>
        <dbReference type="PROSITE" id="PS50011"/>
    </source>
</evidence>
<protein>
    <recommendedName>
        <fullName evidence="1">Protein kinase domain-containing protein</fullName>
    </recommendedName>
</protein>
<dbReference type="EMBL" id="CP144745">
    <property type="protein sequence ID" value="WVZ53161.1"/>
    <property type="molecule type" value="Genomic_DNA"/>
</dbReference>
<evidence type="ECO:0000313" key="3">
    <source>
        <dbReference type="Proteomes" id="UP001341281"/>
    </source>
</evidence>
<dbReference type="Gene3D" id="1.10.510.10">
    <property type="entry name" value="Transferase(Phosphotransferase) domain 1"/>
    <property type="match status" value="1"/>
</dbReference>
<name>A0AAQ3SHG9_PASNO</name>
<gene>
    <name evidence="2" type="ORF">U9M48_004142</name>
</gene>
<dbReference type="GO" id="GO:0004672">
    <property type="term" value="F:protein kinase activity"/>
    <property type="evidence" value="ECO:0007669"/>
    <property type="project" value="InterPro"/>
</dbReference>
<dbReference type="PANTHER" id="PTHR45707:SF59">
    <property type="entry name" value="PROTEIN KINASE DOMAIN-CONTAINING PROTEIN"/>
    <property type="match status" value="1"/>
</dbReference>
<feature type="non-terminal residue" evidence="2">
    <location>
        <position position="115"/>
    </location>
</feature>
<dbReference type="Pfam" id="PF00069">
    <property type="entry name" value="Pkinase"/>
    <property type="match status" value="1"/>
</dbReference>
<evidence type="ECO:0000313" key="2">
    <source>
        <dbReference type="EMBL" id="WVZ53161.1"/>
    </source>
</evidence>
<dbReference type="AlphaFoldDB" id="A0AAQ3SHG9"/>
<dbReference type="GO" id="GO:0005524">
    <property type="term" value="F:ATP binding"/>
    <property type="evidence" value="ECO:0007669"/>
    <property type="project" value="InterPro"/>
</dbReference>
<dbReference type="InterPro" id="IPR011009">
    <property type="entry name" value="Kinase-like_dom_sf"/>
</dbReference>
<dbReference type="SUPFAM" id="SSF56112">
    <property type="entry name" value="Protein kinase-like (PK-like)"/>
    <property type="match status" value="1"/>
</dbReference>
<accession>A0AAQ3SHG9</accession>
<sequence>MNTQNVVGSLGYMAPEYLYRGEISTQSDIYSLGLQIIEISTGEKNAPNYDDKCGRKFIEKVQEKWTDEYITSKYQSFGADCLQQLKMCVKIGLQCVEQERKNRPPTVDIVDRLNQ</sequence>
<feature type="domain" description="Protein kinase" evidence="1">
    <location>
        <begin position="1"/>
        <end position="115"/>
    </location>
</feature>
<dbReference type="InterPro" id="IPR000719">
    <property type="entry name" value="Prot_kinase_dom"/>
</dbReference>
<dbReference type="PANTHER" id="PTHR45707">
    <property type="entry name" value="C2 CALCIUM/LIPID-BINDING PLANT PHOSPHORIBOSYLTRANSFERASE FAMILY PROTEIN"/>
    <property type="match status" value="1"/>
</dbReference>
<dbReference type="PROSITE" id="PS50011">
    <property type="entry name" value="PROTEIN_KINASE_DOM"/>
    <property type="match status" value="1"/>
</dbReference>
<dbReference type="Proteomes" id="UP001341281">
    <property type="component" value="Chromosome 01"/>
</dbReference>
<reference evidence="2 3" key="1">
    <citation type="submission" date="2024-02" db="EMBL/GenBank/DDBJ databases">
        <title>High-quality chromosome-scale genome assembly of Pensacola bahiagrass (Paspalum notatum Flugge var. saurae).</title>
        <authorList>
            <person name="Vega J.M."/>
            <person name="Podio M."/>
            <person name="Orjuela J."/>
            <person name="Siena L.A."/>
            <person name="Pessino S.C."/>
            <person name="Combes M.C."/>
            <person name="Mariac C."/>
            <person name="Albertini E."/>
            <person name="Pupilli F."/>
            <person name="Ortiz J.P.A."/>
            <person name="Leblanc O."/>
        </authorList>
    </citation>
    <scope>NUCLEOTIDE SEQUENCE [LARGE SCALE GENOMIC DNA]</scope>
    <source>
        <strain evidence="2">R1</strain>
        <tissue evidence="2">Leaf</tissue>
    </source>
</reference>
<organism evidence="2 3">
    <name type="scientific">Paspalum notatum var. saurae</name>
    <dbReference type="NCBI Taxonomy" id="547442"/>
    <lineage>
        <taxon>Eukaryota</taxon>
        <taxon>Viridiplantae</taxon>
        <taxon>Streptophyta</taxon>
        <taxon>Embryophyta</taxon>
        <taxon>Tracheophyta</taxon>
        <taxon>Spermatophyta</taxon>
        <taxon>Magnoliopsida</taxon>
        <taxon>Liliopsida</taxon>
        <taxon>Poales</taxon>
        <taxon>Poaceae</taxon>
        <taxon>PACMAD clade</taxon>
        <taxon>Panicoideae</taxon>
        <taxon>Andropogonodae</taxon>
        <taxon>Paspaleae</taxon>
        <taxon>Paspalinae</taxon>
        <taxon>Paspalum</taxon>
    </lineage>
</organism>